<evidence type="ECO:0000313" key="2">
    <source>
        <dbReference type="EMBL" id="HIU47696.1"/>
    </source>
</evidence>
<proteinExistence type="predicted"/>
<name>A0A9D1LTH6_9FIRM</name>
<dbReference type="InterPro" id="IPR036291">
    <property type="entry name" value="NAD(P)-bd_dom_sf"/>
</dbReference>
<dbReference type="GO" id="GO:0000166">
    <property type="term" value="F:nucleotide binding"/>
    <property type="evidence" value="ECO:0007669"/>
    <property type="project" value="InterPro"/>
</dbReference>
<accession>A0A9D1LTH6</accession>
<evidence type="ECO:0000259" key="1">
    <source>
        <dbReference type="Pfam" id="PF01408"/>
    </source>
</evidence>
<dbReference type="EMBL" id="DVNK01000063">
    <property type="protein sequence ID" value="HIU47696.1"/>
    <property type="molecule type" value="Genomic_DNA"/>
</dbReference>
<dbReference type="InterPro" id="IPR000683">
    <property type="entry name" value="Gfo/Idh/MocA-like_OxRdtase_N"/>
</dbReference>
<dbReference type="PANTHER" id="PTHR43249:SF1">
    <property type="entry name" value="D-GLUCOSIDE 3-DEHYDROGENASE"/>
    <property type="match status" value="1"/>
</dbReference>
<comment type="caution">
    <text evidence="2">The sequence shown here is derived from an EMBL/GenBank/DDBJ whole genome shotgun (WGS) entry which is preliminary data.</text>
</comment>
<dbReference type="Pfam" id="PF01408">
    <property type="entry name" value="GFO_IDH_MocA"/>
    <property type="match status" value="1"/>
</dbReference>
<dbReference type="Proteomes" id="UP000824123">
    <property type="component" value="Unassembled WGS sequence"/>
</dbReference>
<sequence length="393" mass="43225">MAIPRVFLSGIGGYAANYITALLNPKPGSLPFKFVAAADPVAEKNPAYQALKDAGVEIYHDASEFFDHDTCDLCIVSSPIQFHLEQTRLAMSRGARVLCEKPIGATLEQAREMLDLESQYGRKIMIGFQWSYAEGMLALKRDILAGRFGRPLELRSMINWPRGAKYYARPWAAKLYDEAGRPVFDSIANNACAHYIHNMLFLLGERMELSATPESVSAQLYRANPIQNFDTAFVEIHADGAKLIFAASHAGSRNSQPAIDYQFERARITLVGNSEDAFELHAHTPDGDIVYPMHSTHQDKFYAALHALRGEPQPCTVRTALPHMQCIDALGRMPITTIAPDYIDQLELSPGDRFNVARGMDGLLDSALATGELPHAGDAPYVTPTSTAAVTPV</sequence>
<reference evidence="2" key="2">
    <citation type="journal article" date="2021" name="PeerJ">
        <title>Extensive microbial diversity within the chicken gut microbiome revealed by metagenomics and culture.</title>
        <authorList>
            <person name="Gilroy R."/>
            <person name="Ravi A."/>
            <person name="Getino M."/>
            <person name="Pursley I."/>
            <person name="Horton D.L."/>
            <person name="Alikhan N.F."/>
            <person name="Baker D."/>
            <person name="Gharbi K."/>
            <person name="Hall N."/>
            <person name="Watson M."/>
            <person name="Adriaenssens E.M."/>
            <person name="Foster-Nyarko E."/>
            <person name="Jarju S."/>
            <person name="Secka A."/>
            <person name="Antonio M."/>
            <person name="Oren A."/>
            <person name="Chaudhuri R.R."/>
            <person name="La Ragione R."/>
            <person name="Hildebrand F."/>
            <person name="Pallen M.J."/>
        </authorList>
    </citation>
    <scope>NUCLEOTIDE SEQUENCE</scope>
    <source>
        <strain evidence="2">ChiSxjej2B14-8506</strain>
    </source>
</reference>
<dbReference type="PANTHER" id="PTHR43249">
    <property type="entry name" value="UDP-N-ACETYL-2-AMINO-2-DEOXY-D-GLUCURONATE OXIDASE"/>
    <property type="match status" value="1"/>
</dbReference>
<reference evidence="2" key="1">
    <citation type="submission" date="2020-10" db="EMBL/GenBank/DDBJ databases">
        <authorList>
            <person name="Gilroy R."/>
        </authorList>
    </citation>
    <scope>NUCLEOTIDE SEQUENCE</scope>
    <source>
        <strain evidence="2">ChiSxjej2B14-8506</strain>
    </source>
</reference>
<dbReference type="InterPro" id="IPR052515">
    <property type="entry name" value="Gfo/Idh/MocA_Oxidoreductase"/>
</dbReference>
<protein>
    <submittedName>
        <fullName evidence="2">Gfo/Idh/MocA family oxidoreductase</fullName>
    </submittedName>
</protein>
<dbReference type="SUPFAM" id="SSF55347">
    <property type="entry name" value="Glyceraldehyde-3-phosphate dehydrogenase-like, C-terminal domain"/>
    <property type="match status" value="1"/>
</dbReference>
<feature type="domain" description="Gfo/Idh/MocA-like oxidoreductase N-terminal" evidence="1">
    <location>
        <begin position="6"/>
        <end position="128"/>
    </location>
</feature>
<dbReference type="Gene3D" id="3.40.50.720">
    <property type="entry name" value="NAD(P)-binding Rossmann-like Domain"/>
    <property type="match status" value="1"/>
</dbReference>
<evidence type="ECO:0000313" key="3">
    <source>
        <dbReference type="Proteomes" id="UP000824123"/>
    </source>
</evidence>
<dbReference type="AlphaFoldDB" id="A0A9D1LTH6"/>
<dbReference type="SUPFAM" id="SSF51735">
    <property type="entry name" value="NAD(P)-binding Rossmann-fold domains"/>
    <property type="match status" value="1"/>
</dbReference>
<gene>
    <name evidence="2" type="ORF">IAC59_10650</name>
</gene>
<organism evidence="2 3">
    <name type="scientific">Candidatus Fimadaptatus faecigallinarum</name>
    <dbReference type="NCBI Taxonomy" id="2840814"/>
    <lineage>
        <taxon>Bacteria</taxon>
        <taxon>Bacillati</taxon>
        <taxon>Bacillota</taxon>
        <taxon>Clostridia</taxon>
        <taxon>Eubacteriales</taxon>
        <taxon>Candidatus Fimadaptatus</taxon>
    </lineage>
</organism>
<dbReference type="Gene3D" id="3.30.360.10">
    <property type="entry name" value="Dihydrodipicolinate Reductase, domain 2"/>
    <property type="match status" value="1"/>
</dbReference>